<evidence type="ECO:0000313" key="3">
    <source>
        <dbReference type="Proteomes" id="UP000391919"/>
    </source>
</evidence>
<keyword evidence="1" id="KW-0472">Membrane</keyword>
<feature type="transmembrane region" description="Helical" evidence="1">
    <location>
        <begin position="27"/>
        <end position="47"/>
    </location>
</feature>
<comment type="caution">
    <text evidence="2">The sequence shown here is derived from an EMBL/GenBank/DDBJ whole genome shotgun (WGS) entry which is preliminary data.</text>
</comment>
<reference evidence="2 3" key="1">
    <citation type="submission" date="2019-09" db="EMBL/GenBank/DDBJ databases">
        <title>Draft genome sequence of Bacillus sp. JC-7.</title>
        <authorList>
            <person name="Tanaka N."/>
            <person name="Shiwa Y."/>
            <person name="Fujita N."/>
            <person name="Tanasupawat S."/>
        </authorList>
    </citation>
    <scope>NUCLEOTIDE SEQUENCE [LARGE SCALE GENOMIC DNA]</scope>
    <source>
        <strain evidence="2 3">JC-7</strain>
    </source>
</reference>
<gene>
    <name evidence="2" type="ORF">BpJC7_09440</name>
</gene>
<keyword evidence="3" id="KW-1185">Reference proteome</keyword>
<dbReference type="Proteomes" id="UP000391919">
    <property type="component" value="Unassembled WGS sequence"/>
</dbReference>
<evidence type="ECO:0000256" key="1">
    <source>
        <dbReference type="SAM" id="Phobius"/>
    </source>
</evidence>
<protein>
    <submittedName>
        <fullName evidence="2">Uncharacterized protein</fullName>
    </submittedName>
</protein>
<dbReference type="AlphaFoldDB" id="A0A5J4JCY4"/>
<evidence type="ECO:0000313" key="2">
    <source>
        <dbReference type="EMBL" id="GER69641.1"/>
    </source>
</evidence>
<name>A0A5J4JCY4_9BACI</name>
<sequence>MFLYFYLFVKIYCLRVNGISVQQKGTLFLSFILLFFYLMINVIAFAAKKQYKHHGRSKHWEKIFNHFKTGTP</sequence>
<dbReference type="EMBL" id="BKZQ01000009">
    <property type="protein sequence ID" value="GER69641.1"/>
    <property type="molecule type" value="Genomic_DNA"/>
</dbReference>
<keyword evidence="1" id="KW-0812">Transmembrane</keyword>
<proteinExistence type="predicted"/>
<organism evidence="2 3">
    <name type="scientific">Weizmannia acidilactici</name>
    <dbReference type="NCBI Taxonomy" id="2607726"/>
    <lineage>
        <taxon>Bacteria</taxon>
        <taxon>Bacillati</taxon>
        <taxon>Bacillota</taxon>
        <taxon>Bacilli</taxon>
        <taxon>Bacillales</taxon>
        <taxon>Bacillaceae</taxon>
        <taxon>Heyndrickxia</taxon>
    </lineage>
</organism>
<accession>A0A5J4JCY4</accession>
<keyword evidence="1" id="KW-1133">Transmembrane helix</keyword>